<accession>A0ABY6RSS3</accession>
<dbReference type="Proteomes" id="UP000271464">
    <property type="component" value="Unassembled WGS sequence"/>
</dbReference>
<feature type="region of interest" description="Disordered" evidence="1">
    <location>
        <begin position="1"/>
        <end position="26"/>
    </location>
</feature>
<evidence type="ECO:0000313" key="3">
    <source>
        <dbReference type="Proteomes" id="UP000271464"/>
    </source>
</evidence>
<comment type="caution">
    <text evidence="2">The sequence shown here is derived from an EMBL/GenBank/DDBJ whole genome shotgun (WGS) entry which is preliminary data.</text>
</comment>
<organism evidence="2 3">
    <name type="scientific">Mycobacterium persicum</name>
    <dbReference type="NCBI Taxonomy" id="1487726"/>
    <lineage>
        <taxon>Bacteria</taxon>
        <taxon>Bacillati</taxon>
        <taxon>Actinomycetota</taxon>
        <taxon>Actinomycetes</taxon>
        <taxon>Mycobacteriales</taxon>
        <taxon>Mycobacteriaceae</taxon>
        <taxon>Mycobacterium</taxon>
    </lineage>
</organism>
<protein>
    <submittedName>
        <fullName evidence="2">Uncharacterized protein</fullName>
    </submittedName>
</protein>
<name>A0ABY6RSS3_9MYCO</name>
<proteinExistence type="predicted"/>
<sequence>MAIQTLGLSTQRRCATPREHPNTRHHPTTTTIIIGGGYHRRIRSRGLLNNQMSVGAADPKRGNRRSFHMIGIRPGHRLGGQCHRACRPVDMWAGLVDVQSRGHDVVVESLNHFDQPSHPGGGLSMADVGFDRSQPQGLLTLMMGAISSDHRAGLDRITQGSTGPVSFDHIDVVKPDPGVGCGLTDHLLLSWSVGGGQPVRGAVLVDC</sequence>
<gene>
    <name evidence="2" type="ORF">LAUMK4_05931</name>
</gene>
<evidence type="ECO:0000256" key="1">
    <source>
        <dbReference type="SAM" id="MobiDB-lite"/>
    </source>
</evidence>
<feature type="compositionally biased region" description="Polar residues" evidence="1">
    <location>
        <begin position="1"/>
        <end position="13"/>
    </location>
</feature>
<evidence type="ECO:0000313" key="2">
    <source>
        <dbReference type="EMBL" id="VBA33470.1"/>
    </source>
</evidence>
<keyword evidence="3" id="KW-1185">Reference proteome</keyword>
<dbReference type="EMBL" id="UPHM01000185">
    <property type="protein sequence ID" value="VBA33470.1"/>
    <property type="molecule type" value="Genomic_DNA"/>
</dbReference>
<reference evidence="2 3" key="1">
    <citation type="submission" date="2018-09" db="EMBL/GenBank/DDBJ databases">
        <authorList>
            <person name="Tagini F."/>
        </authorList>
    </citation>
    <scope>NUCLEOTIDE SEQUENCE [LARGE SCALE GENOMIC DNA]</scope>
    <source>
        <strain evidence="2 3">MK4</strain>
    </source>
</reference>